<dbReference type="Proteomes" id="UP001163046">
    <property type="component" value="Unassembled WGS sequence"/>
</dbReference>
<name>A0A9W9YM53_9CNID</name>
<dbReference type="AlphaFoldDB" id="A0A9W9YM53"/>
<organism evidence="2 3">
    <name type="scientific">Desmophyllum pertusum</name>
    <dbReference type="NCBI Taxonomy" id="174260"/>
    <lineage>
        <taxon>Eukaryota</taxon>
        <taxon>Metazoa</taxon>
        <taxon>Cnidaria</taxon>
        <taxon>Anthozoa</taxon>
        <taxon>Hexacorallia</taxon>
        <taxon>Scleractinia</taxon>
        <taxon>Caryophylliina</taxon>
        <taxon>Caryophylliidae</taxon>
        <taxon>Desmophyllum</taxon>
    </lineage>
</organism>
<feature type="region of interest" description="Disordered" evidence="1">
    <location>
        <begin position="1"/>
        <end position="25"/>
    </location>
</feature>
<evidence type="ECO:0000313" key="3">
    <source>
        <dbReference type="Proteomes" id="UP001163046"/>
    </source>
</evidence>
<sequence>MSKKKCSIHTVSQRNDTTTEQPEVKTAQYVNAVLKAYEIVPDHGDSSSSQEKSVNLKTSQTKWNGSDSFLSLKNETANHKGNETDLTNKKTHYNSFAMEKPASHSCHTLAEFKTDQTKWKGSDSLFSLKNETANRKGTENDLTNKKRHNSFAIKQPSHSCHPVAEYKTAQSKSDVFKAYGLMKFG</sequence>
<reference evidence="2" key="1">
    <citation type="submission" date="2023-01" db="EMBL/GenBank/DDBJ databases">
        <title>Genome assembly of the deep-sea coral Lophelia pertusa.</title>
        <authorList>
            <person name="Herrera S."/>
            <person name="Cordes E."/>
        </authorList>
    </citation>
    <scope>NUCLEOTIDE SEQUENCE</scope>
    <source>
        <strain evidence="2">USNM1676648</strain>
        <tissue evidence="2">Polyp</tissue>
    </source>
</reference>
<evidence type="ECO:0000256" key="1">
    <source>
        <dbReference type="SAM" id="MobiDB-lite"/>
    </source>
</evidence>
<proteinExistence type="predicted"/>
<gene>
    <name evidence="2" type="ORF">OS493_023249</name>
</gene>
<protein>
    <submittedName>
        <fullName evidence="2">Uncharacterized protein</fullName>
    </submittedName>
</protein>
<keyword evidence="3" id="KW-1185">Reference proteome</keyword>
<comment type="caution">
    <text evidence="2">The sequence shown here is derived from an EMBL/GenBank/DDBJ whole genome shotgun (WGS) entry which is preliminary data.</text>
</comment>
<dbReference type="EMBL" id="MU827318">
    <property type="protein sequence ID" value="KAJ7357774.1"/>
    <property type="molecule type" value="Genomic_DNA"/>
</dbReference>
<accession>A0A9W9YM53</accession>
<evidence type="ECO:0000313" key="2">
    <source>
        <dbReference type="EMBL" id="KAJ7357774.1"/>
    </source>
</evidence>
<feature type="compositionally biased region" description="Polar residues" evidence="1">
    <location>
        <begin position="9"/>
        <end position="21"/>
    </location>
</feature>